<keyword evidence="4" id="KW-1185">Reference proteome</keyword>
<feature type="chain" id="PRO_5020420308" evidence="2">
    <location>
        <begin position="22"/>
        <end position="141"/>
    </location>
</feature>
<dbReference type="EMBL" id="SHKW01000001">
    <property type="protein sequence ID" value="RZU39029.1"/>
    <property type="molecule type" value="Genomic_DNA"/>
</dbReference>
<name>A0A4Q7YQH3_9BACT</name>
<evidence type="ECO:0000256" key="1">
    <source>
        <dbReference type="SAM" id="MobiDB-lite"/>
    </source>
</evidence>
<evidence type="ECO:0000256" key="2">
    <source>
        <dbReference type="SAM" id="SignalP"/>
    </source>
</evidence>
<proteinExistence type="predicted"/>
<feature type="compositionally biased region" description="Polar residues" evidence="1">
    <location>
        <begin position="36"/>
        <end position="51"/>
    </location>
</feature>
<sequence>MRLGTLTLAGCLLSSTLVAVAADRNWQTGTLTATERQKIRQGSTMTTNSDSSAKDRGNGSDYSQNSTTTKTDNYENYQVYTIQSGDTIYTASEHLLFPWSKPAGITLGKPMKFAVEKGSMYILDDDGKQHKATVTGTALKQ</sequence>
<accession>A0A4Q7YQH3</accession>
<dbReference type="Proteomes" id="UP000292958">
    <property type="component" value="Unassembled WGS sequence"/>
</dbReference>
<dbReference type="OrthoDB" id="120302at2"/>
<organism evidence="3 4">
    <name type="scientific">Edaphobacter modestus</name>
    <dbReference type="NCBI Taxonomy" id="388466"/>
    <lineage>
        <taxon>Bacteria</taxon>
        <taxon>Pseudomonadati</taxon>
        <taxon>Acidobacteriota</taxon>
        <taxon>Terriglobia</taxon>
        <taxon>Terriglobales</taxon>
        <taxon>Acidobacteriaceae</taxon>
        <taxon>Edaphobacter</taxon>
    </lineage>
</organism>
<evidence type="ECO:0000313" key="3">
    <source>
        <dbReference type="EMBL" id="RZU39029.1"/>
    </source>
</evidence>
<comment type="caution">
    <text evidence="3">The sequence shown here is derived from an EMBL/GenBank/DDBJ whole genome shotgun (WGS) entry which is preliminary data.</text>
</comment>
<feature type="signal peptide" evidence="2">
    <location>
        <begin position="1"/>
        <end position="21"/>
    </location>
</feature>
<gene>
    <name evidence="3" type="ORF">BDD14_0354</name>
</gene>
<evidence type="ECO:0000313" key="4">
    <source>
        <dbReference type="Proteomes" id="UP000292958"/>
    </source>
</evidence>
<keyword evidence="2" id="KW-0732">Signal</keyword>
<protein>
    <submittedName>
        <fullName evidence="3">Uncharacterized protein</fullName>
    </submittedName>
</protein>
<feature type="region of interest" description="Disordered" evidence="1">
    <location>
        <begin position="36"/>
        <end position="70"/>
    </location>
</feature>
<feature type="compositionally biased region" description="Polar residues" evidence="1">
    <location>
        <begin position="60"/>
        <end position="70"/>
    </location>
</feature>
<reference evidence="3 4" key="1">
    <citation type="submission" date="2019-02" db="EMBL/GenBank/DDBJ databases">
        <title>Genomic Encyclopedia of Archaeal and Bacterial Type Strains, Phase II (KMG-II): from individual species to whole genera.</title>
        <authorList>
            <person name="Goeker M."/>
        </authorList>
    </citation>
    <scope>NUCLEOTIDE SEQUENCE [LARGE SCALE GENOMIC DNA]</scope>
    <source>
        <strain evidence="3 4">DSM 18101</strain>
    </source>
</reference>
<dbReference type="AlphaFoldDB" id="A0A4Q7YQH3"/>
<dbReference type="RefSeq" id="WP_130417305.1">
    <property type="nucleotide sequence ID" value="NZ_SHKW01000001.1"/>
</dbReference>